<gene>
    <name evidence="8" type="ORF">C8Q69DRAFT_520247</name>
</gene>
<dbReference type="InterPro" id="IPR052337">
    <property type="entry name" value="SAT4-like"/>
</dbReference>
<comment type="similarity">
    <text evidence="5">Belongs to the SAT4 family.</text>
</comment>
<accession>A0A443HUC4</accession>
<keyword evidence="4 6" id="KW-0472">Membrane</keyword>
<keyword evidence="9" id="KW-1185">Reference proteome</keyword>
<dbReference type="STRING" id="264951.A0A443HUC4"/>
<dbReference type="Pfam" id="PF20684">
    <property type="entry name" value="Fung_rhodopsin"/>
    <property type="match status" value="1"/>
</dbReference>
<keyword evidence="2 6" id="KW-0812">Transmembrane</keyword>
<dbReference type="AlphaFoldDB" id="A0A443HUC4"/>
<organism evidence="8 9">
    <name type="scientific">Byssochlamys spectabilis</name>
    <name type="common">Paecilomyces variotii</name>
    <dbReference type="NCBI Taxonomy" id="264951"/>
    <lineage>
        <taxon>Eukaryota</taxon>
        <taxon>Fungi</taxon>
        <taxon>Dikarya</taxon>
        <taxon>Ascomycota</taxon>
        <taxon>Pezizomycotina</taxon>
        <taxon>Eurotiomycetes</taxon>
        <taxon>Eurotiomycetidae</taxon>
        <taxon>Eurotiales</taxon>
        <taxon>Thermoascaceae</taxon>
        <taxon>Paecilomyces</taxon>
    </lineage>
</organism>
<dbReference type="GeneID" id="39602767"/>
<protein>
    <recommendedName>
        <fullName evidence="7">Rhodopsin domain-containing protein</fullName>
    </recommendedName>
</protein>
<feature type="transmembrane region" description="Helical" evidence="6">
    <location>
        <begin position="63"/>
        <end position="84"/>
    </location>
</feature>
<feature type="transmembrane region" description="Helical" evidence="6">
    <location>
        <begin position="257"/>
        <end position="280"/>
    </location>
</feature>
<evidence type="ECO:0000256" key="6">
    <source>
        <dbReference type="SAM" id="Phobius"/>
    </source>
</evidence>
<feature type="domain" description="Rhodopsin" evidence="7">
    <location>
        <begin position="47"/>
        <end position="284"/>
    </location>
</feature>
<dbReference type="Proteomes" id="UP000283841">
    <property type="component" value="Unassembled WGS sequence"/>
</dbReference>
<feature type="transmembrane region" description="Helical" evidence="6">
    <location>
        <begin position="142"/>
        <end position="165"/>
    </location>
</feature>
<evidence type="ECO:0000256" key="2">
    <source>
        <dbReference type="ARBA" id="ARBA00022692"/>
    </source>
</evidence>
<sequence length="319" mass="34874">MTDPVRSNLALFVIGTGPTSDTRQQSSSGIHYTVITGLVLSTTCLAIRLLTRHQILRKITAEDLCLTIAWGFCVGTQIVILYALDHAGLGHHIEYLSVQTISTYEKLFLTAACLFITGICLARLAHLVLFHRLMIAKSWLRHALYGVTAFVIIGSITLVFCFIFACRPISKAWDVTLQGQCINRPAILVAVAVLNIISDFLLILLPIPVISDLQVPRSQKIKTFIILVMVCITFVASAIRLRFTVPLLSSSDLTYKIAPVALLVGVESNLIIITATLPALKQFLFILVSKLGLVSVGSDLLKACSRTQEDTNSHDFGAP</sequence>
<feature type="transmembrane region" description="Helical" evidence="6">
    <location>
        <begin position="30"/>
        <end position="51"/>
    </location>
</feature>
<dbReference type="PANTHER" id="PTHR33048">
    <property type="entry name" value="PTH11-LIKE INTEGRAL MEMBRANE PROTEIN (AFU_ORTHOLOGUE AFUA_5G11245)"/>
    <property type="match status" value="1"/>
</dbReference>
<evidence type="ECO:0000313" key="9">
    <source>
        <dbReference type="Proteomes" id="UP000283841"/>
    </source>
</evidence>
<comment type="caution">
    <text evidence="8">The sequence shown here is derived from an EMBL/GenBank/DDBJ whole genome shotgun (WGS) entry which is preliminary data.</text>
</comment>
<evidence type="ECO:0000256" key="4">
    <source>
        <dbReference type="ARBA" id="ARBA00023136"/>
    </source>
</evidence>
<name>A0A443HUC4_BYSSP</name>
<dbReference type="VEuPathDB" id="FungiDB:C8Q69DRAFT_520247"/>
<dbReference type="RefSeq" id="XP_028485058.1">
    <property type="nucleotide sequence ID" value="XM_028633490.1"/>
</dbReference>
<evidence type="ECO:0000256" key="3">
    <source>
        <dbReference type="ARBA" id="ARBA00022989"/>
    </source>
</evidence>
<keyword evidence="3 6" id="KW-1133">Transmembrane helix</keyword>
<dbReference type="EMBL" id="RCNU01000005">
    <property type="protein sequence ID" value="RWQ95413.1"/>
    <property type="molecule type" value="Genomic_DNA"/>
</dbReference>
<proteinExistence type="inferred from homology"/>
<dbReference type="InterPro" id="IPR049326">
    <property type="entry name" value="Rhodopsin_dom_fungi"/>
</dbReference>
<comment type="subcellular location">
    <subcellularLocation>
        <location evidence="1">Membrane</location>
        <topology evidence="1">Multi-pass membrane protein</topology>
    </subcellularLocation>
</comment>
<dbReference type="GO" id="GO:0016020">
    <property type="term" value="C:membrane"/>
    <property type="evidence" value="ECO:0007669"/>
    <property type="project" value="UniProtKB-SubCell"/>
</dbReference>
<reference evidence="8 9" key="1">
    <citation type="journal article" date="2018" name="Front. Microbiol.">
        <title>Genomic and genetic insights into a cosmopolitan fungus, Paecilomyces variotii (Eurotiales).</title>
        <authorList>
            <person name="Urquhart A.S."/>
            <person name="Mondo S.J."/>
            <person name="Makela M.R."/>
            <person name="Hane J.K."/>
            <person name="Wiebenga A."/>
            <person name="He G."/>
            <person name="Mihaltcheva S."/>
            <person name="Pangilinan J."/>
            <person name="Lipzen A."/>
            <person name="Barry K."/>
            <person name="de Vries R.P."/>
            <person name="Grigoriev I.V."/>
            <person name="Idnurm A."/>
        </authorList>
    </citation>
    <scope>NUCLEOTIDE SEQUENCE [LARGE SCALE GENOMIC DNA]</scope>
    <source>
        <strain evidence="8 9">CBS 101075</strain>
    </source>
</reference>
<feature type="transmembrane region" description="Helical" evidence="6">
    <location>
        <begin position="223"/>
        <end position="245"/>
    </location>
</feature>
<feature type="transmembrane region" description="Helical" evidence="6">
    <location>
        <begin position="185"/>
        <end position="211"/>
    </location>
</feature>
<feature type="transmembrane region" description="Helical" evidence="6">
    <location>
        <begin position="107"/>
        <end position="130"/>
    </location>
</feature>
<evidence type="ECO:0000256" key="5">
    <source>
        <dbReference type="ARBA" id="ARBA00038359"/>
    </source>
</evidence>
<evidence type="ECO:0000313" key="8">
    <source>
        <dbReference type="EMBL" id="RWQ95413.1"/>
    </source>
</evidence>
<evidence type="ECO:0000256" key="1">
    <source>
        <dbReference type="ARBA" id="ARBA00004141"/>
    </source>
</evidence>
<dbReference type="PANTHER" id="PTHR33048:SF124">
    <property type="entry name" value="INTEGRAL MEMBRANE PROTEIN"/>
    <property type="match status" value="1"/>
</dbReference>
<evidence type="ECO:0000259" key="7">
    <source>
        <dbReference type="Pfam" id="PF20684"/>
    </source>
</evidence>